<sequence>MADSPFARNIQLQLGSAAQPFGVITIVEVADASAGDAFEEVARSLAAHSRREPGNLSFSVSRDVVRPTRFVFHDRWRDTAAMIAHEQSAHFQTGIERAAALFAAPPTVIVVKDIE</sequence>
<dbReference type="InterPro" id="IPR011008">
    <property type="entry name" value="Dimeric_a/b-barrel"/>
</dbReference>
<proteinExistence type="predicted"/>
<organism evidence="2 3">
    <name type="scientific">Leucobacter tardus</name>
    <dbReference type="NCBI Taxonomy" id="501483"/>
    <lineage>
        <taxon>Bacteria</taxon>
        <taxon>Bacillati</taxon>
        <taxon>Actinomycetota</taxon>
        <taxon>Actinomycetes</taxon>
        <taxon>Micrococcales</taxon>
        <taxon>Microbacteriaceae</taxon>
        <taxon>Leucobacter</taxon>
    </lineage>
</organism>
<dbReference type="InterPro" id="IPR050744">
    <property type="entry name" value="AI-2_Isomerase_LsrG"/>
</dbReference>
<keyword evidence="2" id="KW-0560">Oxidoreductase</keyword>
<dbReference type="AlphaFoldDB" id="A0A939TM15"/>
<dbReference type="PROSITE" id="PS51725">
    <property type="entry name" value="ABM"/>
    <property type="match status" value="1"/>
</dbReference>
<dbReference type="Proteomes" id="UP000668403">
    <property type="component" value="Unassembled WGS sequence"/>
</dbReference>
<dbReference type="Pfam" id="PF03992">
    <property type="entry name" value="ABM"/>
    <property type="match status" value="1"/>
</dbReference>
<gene>
    <name evidence="2" type="ORF">J4H85_01670</name>
</gene>
<dbReference type="PANTHER" id="PTHR33336:SF15">
    <property type="entry name" value="ABM DOMAIN-CONTAINING PROTEIN"/>
    <property type="match status" value="1"/>
</dbReference>
<dbReference type="RefSeq" id="WP_208236281.1">
    <property type="nucleotide sequence ID" value="NZ_BAAAQU010000001.1"/>
</dbReference>
<feature type="domain" description="ABM" evidence="1">
    <location>
        <begin position="21"/>
        <end position="110"/>
    </location>
</feature>
<dbReference type="PANTHER" id="PTHR33336">
    <property type="entry name" value="QUINOL MONOOXYGENASE YGIN-RELATED"/>
    <property type="match status" value="1"/>
</dbReference>
<keyword evidence="3" id="KW-1185">Reference proteome</keyword>
<evidence type="ECO:0000259" key="1">
    <source>
        <dbReference type="PROSITE" id="PS51725"/>
    </source>
</evidence>
<protein>
    <submittedName>
        <fullName evidence="2">Antibiotic biosynthesis monooxygenase</fullName>
    </submittedName>
</protein>
<evidence type="ECO:0000313" key="2">
    <source>
        <dbReference type="EMBL" id="MBO2988709.1"/>
    </source>
</evidence>
<reference evidence="2" key="1">
    <citation type="submission" date="2021-03" db="EMBL/GenBank/DDBJ databases">
        <title>Leucobacter chromiisoli sp. nov., isolated from chromium-containing soil of chemical plant.</title>
        <authorList>
            <person name="Xu Z."/>
        </authorList>
    </citation>
    <scope>NUCLEOTIDE SEQUENCE</scope>
    <source>
        <strain evidence="2">K 70/01</strain>
    </source>
</reference>
<accession>A0A939TM15</accession>
<name>A0A939TM15_9MICO</name>
<dbReference type="InterPro" id="IPR007138">
    <property type="entry name" value="ABM_dom"/>
</dbReference>
<comment type="caution">
    <text evidence="2">The sequence shown here is derived from an EMBL/GenBank/DDBJ whole genome shotgun (WGS) entry which is preliminary data.</text>
</comment>
<evidence type="ECO:0000313" key="3">
    <source>
        <dbReference type="Proteomes" id="UP000668403"/>
    </source>
</evidence>
<keyword evidence="2" id="KW-0503">Monooxygenase</keyword>
<dbReference type="EMBL" id="JAGFBF010000001">
    <property type="protein sequence ID" value="MBO2988709.1"/>
    <property type="molecule type" value="Genomic_DNA"/>
</dbReference>
<dbReference type="GO" id="GO:0004497">
    <property type="term" value="F:monooxygenase activity"/>
    <property type="evidence" value="ECO:0007669"/>
    <property type="project" value="UniProtKB-KW"/>
</dbReference>
<dbReference type="SUPFAM" id="SSF54909">
    <property type="entry name" value="Dimeric alpha+beta barrel"/>
    <property type="match status" value="1"/>
</dbReference>
<dbReference type="Gene3D" id="3.30.70.100">
    <property type="match status" value="1"/>
</dbReference>